<feature type="transmembrane region" description="Helical" evidence="1">
    <location>
        <begin position="156"/>
        <end position="177"/>
    </location>
</feature>
<keyword evidence="3" id="KW-1185">Reference proteome</keyword>
<comment type="caution">
    <text evidence="2">The sequence shown here is derived from an EMBL/GenBank/DDBJ whole genome shotgun (WGS) entry which is preliminary data.</text>
</comment>
<evidence type="ECO:0000313" key="2">
    <source>
        <dbReference type="EMBL" id="MFC7095808.1"/>
    </source>
</evidence>
<keyword evidence="1" id="KW-0472">Membrane</keyword>
<keyword evidence="1" id="KW-0812">Transmembrane</keyword>
<feature type="transmembrane region" description="Helical" evidence="1">
    <location>
        <begin position="122"/>
        <end position="144"/>
    </location>
</feature>
<accession>A0ABD5WSB7</accession>
<feature type="transmembrane region" description="Helical" evidence="1">
    <location>
        <begin position="235"/>
        <end position="256"/>
    </location>
</feature>
<evidence type="ECO:0000256" key="1">
    <source>
        <dbReference type="SAM" id="Phobius"/>
    </source>
</evidence>
<feature type="transmembrane region" description="Helical" evidence="1">
    <location>
        <begin position="189"/>
        <end position="215"/>
    </location>
</feature>
<proteinExistence type="predicted"/>
<evidence type="ECO:0000313" key="3">
    <source>
        <dbReference type="Proteomes" id="UP001596388"/>
    </source>
</evidence>
<sequence>MLATARFEGRRRLPASALIAVGLSAFAAMMVFLAPSLLGEVDLAAFVDQYPPALVDAFDLAAIGTIEGFIALELYQFVWLLGLGGYVAYSAAGTVAGDIEDDRLDTLLAAPVSRARVLGEKFLALAVPIVLVNVAVFVAVAAGTRLVNEPVALVDLLAVHALSVPYLLCCGAWGMLASVAAPRRSVAEGVAAGAVVAGFVVSTATAGTDVSWLGALSPTRYYDPLAILTASEYDLGGAAVLTAAAALLLVAAVVRFRGMDVQ</sequence>
<name>A0ABD5WSB7_9EURY</name>
<dbReference type="Proteomes" id="UP001596388">
    <property type="component" value="Unassembled WGS sequence"/>
</dbReference>
<dbReference type="RefSeq" id="WP_276239795.1">
    <property type="nucleotide sequence ID" value="NZ_CP119991.1"/>
</dbReference>
<organism evidence="2 3">
    <name type="scientific">Halobaculum marinum</name>
    <dbReference type="NCBI Taxonomy" id="3031996"/>
    <lineage>
        <taxon>Archaea</taxon>
        <taxon>Methanobacteriati</taxon>
        <taxon>Methanobacteriota</taxon>
        <taxon>Stenosarchaea group</taxon>
        <taxon>Halobacteria</taxon>
        <taxon>Halobacteriales</taxon>
        <taxon>Haloferacaceae</taxon>
        <taxon>Halobaculum</taxon>
    </lineage>
</organism>
<gene>
    <name evidence="2" type="ORF">ACFQKD_00690</name>
</gene>
<dbReference type="GO" id="GO:0005886">
    <property type="term" value="C:plasma membrane"/>
    <property type="evidence" value="ECO:0007669"/>
    <property type="project" value="UniProtKB-SubCell"/>
</dbReference>
<dbReference type="Pfam" id="PF12679">
    <property type="entry name" value="ABC2_membrane_2"/>
    <property type="match status" value="1"/>
</dbReference>
<dbReference type="GeneID" id="79271786"/>
<reference evidence="2 3" key="1">
    <citation type="journal article" date="2019" name="Int. J. Syst. Evol. Microbiol.">
        <title>The Global Catalogue of Microorganisms (GCM) 10K type strain sequencing project: providing services to taxonomists for standard genome sequencing and annotation.</title>
        <authorList>
            <consortium name="The Broad Institute Genomics Platform"/>
            <consortium name="The Broad Institute Genome Sequencing Center for Infectious Disease"/>
            <person name="Wu L."/>
            <person name="Ma J."/>
        </authorList>
    </citation>
    <scope>NUCLEOTIDE SEQUENCE [LARGE SCALE GENOMIC DNA]</scope>
    <source>
        <strain evidence="2 3">DT55</strain>
    </source>
</reference>
<keyword evidence="1" id="KW-1133">Transmembrane helix</keyword>
<protein>
    <submittedName>
        <fullName evidence="2">ABC transporter permease subunit</fullName>
    </submittedName>
</protein>
<dbReference type="AlphaFoldDB" id="A0ABD5WSB7"/>
<feature type="transmembrane region" description="Helical" evidence="1">
    <location>
        <begin position="77"/>
        <end position="97"/>
    </location>
</feature>
<dbReference type="EMBL" id="JBHTAG010000001">
    <property type="protein sequence ID" value="MFC7095808.1"/>
    <property type="molecule type" value="Genomic_DNA"/>
</dbReference>
<feature type="transmembrane region" description="Helical" evidence="1">
    <location>
        <begin position="12"/>
        <end position="34"/>
    </location>
</feature>